<dbReference type="InterPro" id="IPR017850">
    <property type="entry name" value="Alkaline_phosphatase_core_sf"/>
</dbReference>
<dbReference type="Proteomes" id="UP000235649">
    <property type="component" value="Unassembled WGS sequence"/>
</dbReference>
<evidence type="ECO:0000256" key="1">
    <source>
        <dbReference type="ARBA" id="ARBA00004651"/>
    </source>
</evidence>
<dbReference type="Pfam" id="PF00884">
    <property type="entry name" value="Sulfatase"/>
    <property type="match status" value="1"/>
</dbReference>
<evidence type="ECO:0000256" key="4">
    <source>
        <dbReference type="ARBA" id="ARBA00022692"/>
    </source>
</evidence>
<organism evidence="9 10">
    <name type="scientific">Companilactobacillus nuruki</name>
    <dbReference type="NCBI Taxonomy" id="1993540"/>
    <lineage>
        <taxon>Bacteria</taxon>
        <taxon>Bacillati</taxon>
        <taxon>Bacillota</taxon>
        <taxon>Bacilli</taxon>
        <taxon>Lactobacillales</taxon>
        <taxon>Lactobacillaceae</taxon>
        <taxon>Companilactobacillus</taxon>
    </lineage>
</organism>
<dbReference type="GO" id="GO:0005886">
    <property type="term" value="C:plasma membrane"/>
    <property type="evidence" value="ECO:0007669"/>
    <property type="project" value="UniProtKB-SubCell"/>
</dbReference>
<dbReference type="PANTHER" id="PTHR47371">
    <property type="entry name" value="LIPOTEICHOIC ACID SYNTHASE"/>
    <property type="match status" value="1"/>
</dbReference>
<dbReference type="PANTHER" id="PTHR47371:SF3">
    <property type="entry name" value="PHOSPHOGLYCEROL TRANSFERASE I"/>
    <property type="match status" value="1"/>
</dbReference>
<dbReference type="CDD" id="cd16015">
    <property type="entry name" value="LTA_synthase"/>
    <property type="match status" value="1"/>
</dbReference>
<evidence type="ECO:0000256" key="6">
    <source>
        <dbReference type="ARBA" id="ARBA00023136"/>
    </source>
</evidence>
<comment type="caution">
    <text evidence="9">The sequence shown here is derived from an EMBL/GenBank/DDBJ whole genome shotgun (WGS) entry which is preliminary data.</text>
</comment>
<keyword evidence="10" id="KW-1185">Reference proteome</keyword>
<proteinExistence type="predicted"/>
<evidence type="ECO:0000256" key="2">
    <source>
        <dbReference type="ARBA" id="ARBA00004936"/>
    </source>
</evidence>
<evidence type="ECO:0000313" key="9">
    <source>
        <dbReference type="EMBL" id="PMD71378.1"/>
    </source>
</evidence>
<gene>
    <name evidence="9" type="ORF">CBP76_05840</name>
</gene>
<comment type="pathway">
    <text evidence="2">Cell wall biogenesis; lipoteichoic acid biosynthesis.</text>
</comment>
<comment type="subcellular location">
    <subcellularLocation>
        <location evidence="1">Cell membrane</location>
        <topology evidence="1">Multi-pass membrane protein</topology>
    </subcellularLocation>
</comment>
<dbReference type="InterPro" id="IPR000917">
    <property type="entry name" value="Sulfatase_N"/>
</dbReference>
<feature type="transmembrane region" description="Helical" evidence="7">
    <location>
        <begin position="154"/>
        <end position="172"/>
    </location>
</feature>
<feature type="domain" description="Sulfatase N-terminal" evidence="8">
    <location>
        <begin position="256"/>
        <end position="521"/>
    </location>
</feature>
<evidence type="ECO:0000256" key="3">
    <source>
        <dbReference type="ARBA" id="ARBA00022475"/>
    </source>
</evidence>
<feature type="transmembrane region" description="Helical" evidence="7">
    <location>
        <begin position="9"/>
        <end position="28"/>
    </location>
</feature>
<keyword evidence="4 7" id="KW-0812">Transmembrane</keyword>
<keyword evidence="6 7" id="KW-0472">Membrane</keyword>
<name>A0A2N7AUS1_9LACO</name>
<reference evidence="9 10" key="1">
    <citation type="submission" date="2017-05" db="EMBL/GenBank/DDBJ databases">
        <title>Lactobacillus nurukis nov., sp. nov., isolated from nuruk.</title>
        <authorList>
            <person name="Kim S.-J."/>
        </authorList>
    </citation>
    <scope>NUCLEOTIDE SEQUENCE [LARGE SCALE GENOMIC DNA]</scope>
    <source>
        <strain evidence="9 10">SYF10-1a</strain>
    </source>
</reference>
<dbReference type="AlphaFoldDB" id="A0A2N7AUS1"/>
<dbReference type="Gene3D" id="3.40.720.10">
    <property type="entry name" value="Alkaline Phosphatase, subunit A"/>
    <property type="match status" value="1"/>
</dbReference>
<evidence type="ECO:0000259" key="8">
    <source>
        <dbReference type="Pfam" id="PF00884"/>
    </source>
</evidence>
<dbReference type="InterPro" id="IPR050448">
    <property type="entry name" value="OpgB/LTA_synthase_biosynth"/>
</dbReference>
<sequence length="626" mass="71640">MHRKKSKRIYYFQFIFVIFSAFLTGYILNISQTKSFEQTNLYLFQAYVVQYLITVLILVLLYLAMYAIINRFFYASAVYYVFFSIYAVANLLKMKYRSEPILPTDLLFLTNTKELLTMVTFRVVLLVILAIILIVAIFVSLEKIFSVELLRFKPITRIVLICLGIVSIGSFYNVNEEGSVINKVMTASGYSNFTPNISMTASVSGPLLTFLGNMHVKVMDEPSGYSEASMNKLVKKYRTVADQINQDRPNKDLNKQTLIFVLSESFANPDRVPNVKMNQDASPNINNIKSNNTSGLMLSSGYGGGTANMEYMAFTGLAFNQFSRSLQSPYTQLVIKQKHPVNIVNNFENATALHPYYSNFYSRDTVYPKLGFQTFKSIDSKGRLALKHKSKLETSEYVSDEASYEDTLNQVNQNKSGQFISLVTMQNHMPYNVMYSDNQFIYKGHAASIPQQVANYAKGINYTDQATQDFLDKIDQVDKPITVVWYGDHLPGLYDKNSLYKYNVVEHETDYFIYSNKYALEHNYGTQKIDDNTAVTDPNGFIPLALKQMKQKVTPYYALLTRVQEELPAMAKNSYGKSESLYVNLDSKEISFKQLTKKQKQLIHDYKLVQYDLTAGKNYSKPYINK</sequence>
<accession>A0A2N7AUS1</accession>
<evidence type="ECO:0000256" key="5">
    <source>
        <dbReference type="ARBA" id="ARBA00022989"/>
    </source>
</evidence>
<dbReference type="SUPFAM" id="SSF53649">
    <property type="entry name" value="Alkaline phosphatase-like"/>
    <property type="match status" value="1"/>
</dbReference>
<keyword evidence="5 7" id="KW-1133">Transmembrane helix</keyword>
<evidence type="ECO:0000256" key="7">
    <source>
        <dbReference type="SAM" id="Phobius"/>
    </source>
</evidence>
<keyword evidence="3" id="KW-1003">Cell membrane</keyword>
<feature type="transmembrane region" description="Helical" evidence="7">
    <location>
        <begin position="119"/>
        <end position="142"/>
    </location>
</feature>
<feature type="transmembrane region" description="Helical" evidence="7">
    <location>
        <begin position="72"/>
        <end position="92"/>
    </location>
</feature>
<feature type="transmembrane region" description="Helical" evidence="7">
    <location>
        <begin position="48"/>
        <end position="65"/>
    </location>
</feature>
<evidence type="ECO:0000313" key="10">
    <source>
        <dbReference type="Proteomes" id="UP000235649"/>
    </source>
</evidence>
<dbReference type="EMBL" id="NIPR01000013">
    <property type="protein sequence ID" value="PMD71378.1"/>
    <property type="molecule type" value="Genomic_DNA"/>
</dbReference>
<dbReference type="OrthoDB" id="243547at2"/>
<dbReference type="RefSeq" id="WP_102196011.1">
    <property type="nucleotide sequence ID" value="NZ_NIPR01000013.1"/>
</dbReference>
<protein>
    <recommendedName>
        <fullName evidence="8">Sulfatase N-terminal domain-containing protein</fullName>
    </recommendedName>
</protein>